<evidence type="ECO:0000313" key="2">
    <source>
        <dbReference type="EMBL" id="AOS98408.1"/>
    </source>
</evidence>
<evidence type="ECO:0000256" key="1">
    <source>
        <dbReference type="SAM" id="Phobius"/>
    </source>
</evidence>
<reference evidence="3" key="1">
    <citation type="submission" date="2016-01" db="EMBL/GenBank/DDBJ databases">
        <title>Complete genome sequence of Microbulbifer sp. CCB-MM1, a halophile isolated from Matang Mangrove Forest, Perak.</title>
        <authorList>
            <person name="Moh T.H."/>
            <person name="Dinesh B."/>
            <person name="Lau N.-S."/>
            <person name="Go F."/>
            <person name="Alexander Chong S.-C."/>
        </authorList>
    </citation>
    <scope>NUCLEOTIDE SEQUENCE [LARGE SCALE GENOMIC DNA]</scope>
    <source>
        <strain evidence="3">CCB-MM1</strain>
    </source>
</reference>
<keyword evidence="1" id="KW-0812">Transmembrane</keyword>
<dbReference type="KEGG" id="micc:AUP74_03042"/>
<accession>A0A1C9WB89</accession>
<dbReference type="OrthoDB" id="5348860at2"/>
<dbReference type="AlphaFoldDB" id="A0A1C9WB89"/>
<name>A0A1C9WB89_9GAMM</name>
<keyword evidence="3" id="KW-1185">Reference proteome</keyword>
<organism evidence="2 3">
    <name type="scientific">Microbulbifer aggregans</name>
    <dbReference type="NCBI Taxonomy" id="1769779"/>
    <lineage>
        <taxon>Bacteria</taxon>
        <taxon>Pseudomonadati</taxon>
        <taxon>Pseudomonadota</taxon>
        <taxon>Gammaproteobacteria</taxon>
        <taxon>Cellvibrionales</taxon>
        <taxon>Microbulbiferaceae</taxon>
        <taxon>Microbulbifer</taxon>
    </lineage>
</organism>
<gene>
    <name evidence="2" type="ORF">AUP74_03042</name>
</gene>
<evidence type="ECO:0000313" key="3">
    <source>
        <dbReference type="Proteomes" id="UP000095672"/>
    </source>
</evidence>
<sequence>MKNIVAQLIICGVMTIFLGVALYYAELFDHYSEDNIYRGHYAAGFEMSSFIPCDKNGYWWVSTDEKSALYKEYERVSDEYEPVYMELVGTLSERGYYGHFGVSERELIVLEVLSLGAKTGSCEL</sequence>
<proteinExistence type="predicted"/>
<dbReference type="RefSeq" id="WP_069948272.1">
    <property type="nucleotide sequence ID" value="NZ_CP014143.1"/>
</dbReference>
<dbReference type="EMBL" id="CP014143">
    <property type="protein sequence ID" value="AOS98408.1"/>
    <property type="molecule type" value="Genomic_DNA"/>
</dbReference>
<keyword evidence="1" id="KW-1133">Transmembrane helix</keyword>
<dbReference type="Proteomes" id="UP000095672">
    <property type="component" value="Chromosome"/>
</dbReference>
<keyword evidence="1" id="KW-0472">Membrane</keyword>
<protein>
    <submittedName>
        <fullName evidence="2">Uncharacterized protein</fullName>
    </submittedName>
</protein>
<feature type="transmembrane region" description="Helical" evidence="1">
    <location>
        <begin position="6"/>
        <end position="25"/>
    </location>
</feature>